<dbReference type="Gene3D" id="3.40.50.2000">
    <property type="entry name" value="Glycogen Phosphorylase B"/>
    <property type="match status" value="2"/>
</dbReference>
<sequence>MTSKPSLLIVSFSDIANDARVKKQINLFAEHFNVTTCGRGPATREDVEHIQLDAVETKAKAIAQAILLRAHMWPAAFACEAEVRLARKLLKGQKFDVAIANDIESVVVAAECAGYEHTLSDLHEYWPGLHDQNLAWVKLRRPYYQWMIRRFAAQAGAAMTVSQTIAQRYQDEFGVTCSVVHNATPKHELEPQPVSEPIRVVHSGGAQPNRRPEVMMRAVARSAAPITMDMYLTGQGTDYAQSLHALADELGDRVRILPPKPYDELIAALNQYDVGIHILPATNTNNTLALPNKLFDYVQARLALVVGPTPDMQMRVEEHRVGVVSEGFDEDAVVRALDSLTPEAVRGWKANAHQAAEVMNSEYEMPVLERAVEQLLGAARG</sequence>
<dbReference type="EMBL" id="VFON01000001">
    <property type="protein sequence ID" value="TQL43798.1"/>
    <property type="molecule type" value="Genomic_DNA"/>
</dbReference>
<evidence type="ECO:0000313" key="1">
    <source>
        <dbReference type="EMBL" id="TQL43798.1"/>
    </source>
</evidence>
<organism evidence="1 2">
    <name type="scientific">Leucobacter komagatae</name>
    <dbReference type="NCBI Taxonomy" id="55969"/>
    <lineage>
        <taxon>Bacteria</taxon>
        <taxon>Bacillati</taxon>
        <taxon>Actinomycetota</taxon>
        <taxon>Actinomycetes</taxon>
        <taxon>Micrococcales</taxon>
        <taxon>Microbacteriaceae</taxon>
        <taxon>Leucobacter</taxon>
    </lineage>
</organism>
<reference evidence="1 2" key="1">
    <citation type="submission" date="2019-06" db="EMBL/GenBank/DDBJ databases">
        <title>Sequencing the genomes of 1000 actinobacteria strains.</title>
        <authorList>
            <person name="Klenk H.-P."/>
        </authorList>
    </citation>
    <scope>NUCLEOTIDE SEQUENCE [LARGE SCALE GENOMIC DNA]</scope>
    <source>
        <strain evidence="1 2">DSM 8803</strain>
    </source>
</reference>
<accession>A0A542Y6S4</accession>
<gene>
    <name evidence="1" type="ORF">FB468_1835</name>
</gene>
<dbReference type="AlphaFoldDB" id="A0A542Y6S4"/>
<protein>
    <recommendedName>
        <fullName evidence="3">D-inositol 3-phosphate glycosyltransferase</fullName>
    </recommendedName>
</protein>
<dbReference type="Proteomes" id="UP000319094">
    <property type="component" value="Unassembled WGS sequence"/>
</dbReference>
<comment type="caution">
    <text evidence="1">The sequence shown here is derived from an EMBL/GenBank/DDBJ whole genome shotgun (WGS) entry which is preliminary data.</text>
</comment>
<evidence type="ECO:0008006" key="3">
    <source>
        <dbReference type="Google" id="ProtNLM"/>
    </source>
</evidence>
<keyword evidence="2" id="KW-1185">Reference proteome</keyword>
<evidence type="ECO:0000313" key="2">
    <source>
        <dbReference type="Proteomes" id="UP000319094"/>
    </source>
</evidence>
<proteinExistence type="predicted"/>
<dbReference type="SUPFAM" id="SSF53756">
    <property type="entry name" value="UDP-Glycosyltransferase/glycogen phosphorylase"/>
    <property type="match status" value="1"/>
</dbReference>
<name>A0A542Y6S4_9MICO</name>